<keyword evidence="5 13" id="KW-0378">Hydrolase</keyword>
<keyword evidence="2" id="KW-0639">Primosome</keyword>
<dbReference type="InterPro" id="IPR007693">
    <property type="entry name" value="DNA_helicase_DnaB-like_N"/>
</dbReference>
<dbReference type="InterPro" id="IPR036185">
    <property type="entry name" value="DNA_heli_DnaB-like_N_sf"/>
</dbReference>
<proteinExistence type="inferred from homology"/>
<dbReference type="SUPFAM" id="SSF52540">
    <property type="entry name" value="P-loop containing nucleoside triphosphate hydrolases"/>
    <property type="match status" value="1"/>
</dbReference>
<dbReference type="Pfam" id="PF00772">
    <property type="entry name" value="DnaB"/>
    <property type="match status" value="1"/>
</dbReference>
<evidence type="ECO:0000256" key="6">
    <source>
        <dbReference type="ARBA" id="ARBA00022806"/>
    </source>
</evidence>
<name>A0A385ETT5_ACIBA</name>
<dbReference type="GO" id="GO:0003677">
    <property type="term" value="F:DNA binding"/>
    <property type="evidence" value="ECO:0007669"/>
    <property type="project" value="UniProtKB-KW"/>
</dbReference>
<dbReference type="Gene3D" id="1.10.860.10">
    <property type="entry name" value="DNAb Helicase, Chain A"/>
    <property type="match status" value="1"/>
</dbReference>
<protein>
    <recommendedName>
        <fullName evidence="10">DNA 5'-3' helicase</fullName>
        <ecNumber evidence="10">5.6.2.3</ecNumber>
    </recommendedName>
</protein>
<evidence type="ECO:0000256" key="11">
    <source>
        <dbReference type="ARBA" id="ARBA00048954"/>
    </source>
</evidence>
<dbReference type="RefSeq" id="WP_000180364.1">
    <property type="nucleotide sequence ID" value="NZ_AERY01000047.1"/>
</dbReference>
<evidence type="ECO:0000256" key="10">
    <source>
        <dbReference type="ARBA" id="ARBA00044969"/>
    </source>
</evidence>
<keyword evidence="9" id="KW-0413">Isomerase</keyword>
<accession>A0A385ETT5</accession>
<keyword evidence="4" id="KW-0547">Nucleotide-binding</keyword>
<organism evidence="13">
    <name type="scientific">Acinetobacter baumannii WM99c</name>
    <dbReference type="NCBI Taxonomy" id="945555"/>
    <lineage>
        <taxon>Bacteria</taxon>
        <taxon>Pseudomonadati</taxon>
        <taxon>Pseudomonadota</taxon>
        <taxon>Gammaproteobacteria</taxon>
        <taxon>Moraxellales</taxon>
        <taxon>Moraxellaceae</taxon>
        <taxon>Acinetobacter</taxon>
        <taxon>Acinetobacter calcoaceticus/baumannii complex</taxon>
    </lineage>
</organism>
<dbReference type="PANTHER" id="PTHR30153:SF2">
    <property type="entry name" value="REPLICATIVE DNA HELICASE"/>
    <property type="match status" value="1"/>
</dbReference>
<dbReference type="EMBL" id="CP031743">
    <property type="protein sequence ID" value="AXQ89566.1"/>
    <property type="molecule type" value="Genomic_DNA"/>
</dbReference>
<dbReference type="AlphaFoldDB" id="A0A385ETT5"/>
<keyword evidence="3" id="KW-0235">DNA replication</keyword>
<dbReference type="InterPro" id="IPR007694">
    <property type="entry name" value="DNA_helicase_DnaB-like_C"/>
</dbReference>
<sequence length="470" mass="52128">MTNDLNVTGIEKDPLSDPSIESSVLVSILTISEAADYVAQMHEHLFTIHTHQVIFKAMRSLYERGEIIDELTVLRAIKSLGAESKGINEQYIIELLGNVVGKAINFKSYIKMLEELHLRRQLRDVGKKTQIYANDVGYGSADDVLEKANTLLSNINSVSNKGDVEHLSHSVISIMEEINSIQTERMSGQYRVRGVNTGFVALDHRIGEINNGDLVVIAARPSMGKTAFALNLATNIATNLRKPVLIESIEMKRDAITKRIISSVGDLKLSKIKNAELDGEDWTCFTEAAKVIQNSPLMIMDGAVTISDIRKHARKVRSEEGSLGAIFVDYLQKIITPHLPASASENDRLTYISDSLKRVAMEFNCPVFALSQLSRQLENRSDKRPIMSDLRGSGAIEQDADVILFLYRDEYYNGEKSKTPGLLEVNAAKVRDGSVGKTFLCSELDYSRFSNVHSDQLAALESKDNSGSFI</sequence>
<evidence type="ECO:0000256" key="1">
    <source>
        <dbReference type="ARBA" id="ARBA00008428"/>
    </source>
</evidence>
<dbReference type="GO" id="GO:1990077">
    <property type="term" value="C:primosome complex"/>
    <property type="evidence" value="ECO:0007669"/>
    <property type="project" value="UniProtKB-KW"/>
</dbReference>
<gene>
    <name evidence="13" type="primary">dnaB_1</name>
    <name evidence="13" type="ORF">BSF95_01172</name>
</gene>
<dbReference type="GO" id="GO:0005524">
    <property type="term" value="F:ATP binding"/>
    <property type="evidence" value="ECO:0007669"/>
    <property type="project" value="UniProtKB-KW"/>
</dbReference>
<evidence type="ECO:0000256" key="7">
    <source>
        <dbReference type="ARBA" id="ARBA00022840"/>
    </source>
</evidence>
<dbReference type="EC" id="5.6.2.3" evidence="10"/>
<evidence type="ECO:0000256" key="4">
    <source>
        <dbReference type="ARBA" id="ARBA00022741"/>
    </source>
</evidence>
<keyword evidence="8" id="KW-0238">DNA-binding</keyword>
<dbReference type="InterPro" id="IPR016136">
    <property type="entry name" value="DNA_helicase_N/primase_C"/>
</dbReference>
<dbReference type="PROSITE" id="PS51199">
    <property type="entry name" value="SF4_HELICASE"/>
    <property type="match status" value="1"/>
</dbReference>
<dbReference type="SUPFAM" id="SSF48024">
    <property type="entry name" value="N-terminal domain of DnaB helicase"/>
    <property type="match status" value="1"/>
</dbReference>
<comment type="similarity">
    <text evidence="1">Belongs to the helicase family. DnaB subfamily.</text>
</comment>
<evidence type="ECO:0000313" key="13">
    <source>
        <dbReference type="EMBL" id="AXQ89566.1"/>
    </source>
</evidence>
<dbReference type="CDD" id="cd00984">
    <property type="entry name" value="DnaB_C"/>
    <property type="match status" value="1"/>
</dbReference>
<keyword evidence="6 13" id="KW-0347">Helicase</keyword>
<reference evidence="13" key="1">
    <citation type="submission" date="2018-08" db="EMBL/GenBank/DDBJ databases">
        <title>Complete genome sequence of Acinetobacter baumannii strain WM99c.</title>
        <authorList>
            <person name="Nigro S.J."/>
            <person name="Wick R.R."/>
            <person name="Holt K.E."/>
            <person name="Hall R.M."/>
        </authorList>
    </citation>
    <scope>NUCLEOTIDE SEQUENCE</scope>
    <source>
        <strain evidence="13">WM99c</strain>
    </source>
</reference>
<evidence type="ECO:0000256" key="3">
    <source>
        <dbReference type="ARBA" id="ARBA00022705"/>
    </source>
</evidence>
<evidence type="ECO:0000256" key="9">
    <source>
        <dbReference type="ARBA" id="ARBA00023235"/>
    </source>
</evidence>
<evidence type="ECO:0000256" key="5">
    <source>
        <dbReference type="ARBA" id="ARBA00022801"/>
    </source>
</evidence>
<dbReference type="GO" id="GO:0016887">
    <property type="term" value="F:ATP hydrolysis activity"/>
    <property type="evidence" value="ECO:0007669"/>
    <property type="project" value="RHEA"/>
</dbReference>
<dbReference type="GO" id="GO:0006269">
    <property type="term" value="P:DNA replication, synthesis of primer"/>
    <property type="evidence" value="ECO:0007669"/>
    <property type="project" value="UniProtKB-KW"/>
</dbReference>
<evidence type="ECO:0000256" key="8">
    <source>
        <dbReference type="ARBA" id="ARBA00023125"/>
    </source>
</evidence>
<dbReference type="Gene3D" id="3.40.50.300">
    <property type="entry name" value="P-loop containing nucleotide triphosphate hydrolases"/>
    <property type="match status" value="1"/>
</dbReference>
<dbReference type="GO" id="GO:0005829">
    <property type="term" value="C:cytosol"/>
    <property type="evidence" value="ECO:0007669"/>
    <property type="project" value="TreeGrafter"/>
</dbReference>
<dbReference type="InterPro" id="IPR027417">
    <property type="entry name" value="P-loop_NTPase"/>
</dbReference>
<keyword evidence="7" id="KW-0067">ATP-binding</keyword>
<comment type="catalytic activity">
    <reaction evidence="11">
        <text>ATP + H2O = ADP + phosphate + H(+)</text>
        <dbReference type="Rhea" id="RHEA:13065"/>
        <dbReference type="ChEBI" id="CHEBI:15377"/>
        <dbReference type="ChEBI" id="CHEBI:15378"/>
        <dbReference type="ChEBI" id="CHEBI:30616"/>
        <dbReference type="ChEBI" id="CHEBI:43474"/>
        <dbReference type="ChEBI" id="CHEBI:456216"/>
        <dbReference type="EC" id="5.6.2.3"/>
    </reaction>
</comment>
<dbReference type="GO" id="GO:0043139">
    <property type="term" value="F:5'-3' DNA helicase activity"/>
    <property type="evidence" value="ECO:0007669"/>
    <property type="project" value="UniProtKB-EC"/>
</dbReference>
<evidence type="ECO:0000256" key="2">
    <source>
        <dbReference type="ARBA" id="ARBA00022515"/>
    </source>
</evidence>
<feature type="domain" description="SF4 helicase" evidence="12">
    <location>
        <begin position="188"/>
        <end position="456"/>
    </location>
</feature>
<evidence type="ECO:0000259" key="12">
    <source>
        <dbReference type="PROSITE" id="PS51199"/>
    </source>
</evidence>
<dbReference type="PANTHER" id="PTHR30153">
    <property type="entry name" value="REPLICATIVE DNA HELICASE DNAB"/>
    <property type="match status" value="1"/>
</dbReference>
<dbReference type="Pfam" id="PF03796">
    <property type="entry name" value="DnaB_C"/>
    <property type="match status" value="1"/>
</dbReference>